<evidence type="ECO:0000256" key="2">
    <source>
        <dbReference type="ARBA" id="ARBA00022801"/>
    </source>
</evidence>
<dbReference type="Pfam" id="PF03061">
    <property type="entry name" value="4HBT"/>
    <property type="match status" value="1"/>
</dbReference>
<dbReference type="PANTHER" id="PTHR21660:SF1">
    <property type="entry name" value="ACYL-COENZYME A THIOESTERASE 13"/>
    <property type="match status" value="1"/>
</dbReference>
<dbReference type="Gene3D" id="3.10.129.10">
    <property type="entry name" value="Hotdog Thioesterase"/>
    <property type="match status" value="1"/>
</dbReference>
<dbReference type="Proteomes" id="UP000004416">
    <property type="component" value="Unassembled WGS sequence"/>
</dbReference>
<sequence>MEEEPMANLEALGSSNIWKYLGMTIVTNEQGKKGVKITTTDKFKQAHGSVHGGIIATVIDTAMGVAVNEAIGPDRYAVTVELKVNYLLPVVDSDIYAYAHLVKEGKRLFMGTVNVYDEDGKLVAIGSATFSMITRRKEQL</sequence>
<organism evidence="4 5">
    <name type="scientific">Desulfitobacterium hafniense DP7</name>
    <dbReference type="NCBI Taxonomy" id="537010"/>
    <lineage>
        <taxon>Bacteria</taxon>
        <taxon>Bacillati</taxon>
        <taxon>Bacillota</taxon>
        <taxon>Clostridia</taxon>
        <taxon>Eubacteriales</taxon>
        <taxon>Desulfitobacteriaceae</taxon>
        <taxon>Desulfitobacterium</taxon>
    </lineage>
</organism>
<dbReference type="InterPro" id="IPR029069">
    <property type="entry name" value="HotDog_dom_sf"/>
</dbReference>
<evidence type="ECO:0000259" key="3">
    <source>
        <dbReference type="Pfam" id="PF03061"/>
    </source>
</evidence>
<dbReference type="NCBIfam" id="TIGR00369">
    <property type="entry name" value="unchar_dom_1"/>
    <property type="match status" value="1"/>
</dbReference>
<comment type="caution">
    <text evidence="4">The sequence shown here is derived from an EMBL/GenBank/DDBJ whole genome shotgun (WGS) entry which is preliminary data.</text>
</comment>
<dbReference type="InterPro" id="IPR003736">
    <property type="entry name" value="PAAI_dom"/>
</dbReference>
<proteinExistence type="inferred from homology"/>
<dbReference type="InterPro" id="IPR039298">
    <property type="entry name" value="ACOT13"/>
</dbReference>
<dbReference type="InterPro" id="IPR006683">
    <property type="entry name" value="Thioestr_dom"/>
</dbReference>
<dbReference type="HOGENOM" id="CLU_089876_3_3_9"/>
<dbReference type="CDD" id="cd03443">
    <property type="entry name" value="PaaI_thioesterase"/>
    <property type="match status" value="1"/>
</dbReference>
<name>G9XN41_DESHA</name>
<protein>
    <recommendedName>
        <fullName evidence="3">Thioesterase domain-containing protein</fullName>
    </recommendedName>
</protein>
<evidence type="ECO:0000313" key="5">
    <source>
        <dbReference type="Proteomes" id="UP000004416"/>
    </source>
</evidence>
<dbReference type="AlphaFoldDB" id="G9XN41"/>
<dbReference type="SUPFAM" id="SSF54637">
    <property type="entry name" value="Thioesterase/thiol ester dehydrase-isomerase"/>
    <property type="match status" value="1"/>
</dbReference>
<reference evidence="4 5" key="1">
    <citation type="submission" date="2011-08" db="EMBL/GenBank/DDBJ databases">
        <authorList>
            <person name="Weinstock G."/>
            <person name="Sodergren E."/>
            <person name="Clifton S."/>
            <person name="Fulton L."/>
            <person name="Fulton B."/>
            <person name="Courtney L."/>
            <person name="Fronick C."/>
            <person name="Harrison M."/>
            <person name="Strong C."/>
            <person name="Farmer C."/>
            <person name="Delahaunty K."/>
            <person name="Markovic C."/>
            <person name="Hall O."/>
            <person name="Minx P."/>
            <person name="Tomlinson C."/>
            <person name="Mitreva M."/>
            <person name="Hou S."/>
            <person name="Chen J."/>
            <person name="Wollam A."/>
            <person name="Pepin K.H."/>
            <person name="Johnson M."/>
            <person name="Bhonagiri V."/>
            <person name="Zhang X."/>
            <person name="Suruliraj S."/>
            <person name="Warren W."/>
            <person name="Chinwalla A."/>
            <person name="Mardis E.R."/>
            <person name="Wilson R.K."/>
        </authorList>
    </citation>
    <scope>NUCLEOTIDE SEQUENCE [LARGE SCALE GENOMIC DNA]</scope>
    <source>
        <strain evidence="4 5">DP7</strain>
    </source>
</reference>
<keyword evidence="2" id="KW-0378">Hydrolase</keyword>
<dbReference type="EMBL" id="AFZX01000058">
    <property type="protein sequence ID" value="EHL06969.1"/>
    <property type="molecule type" value="Genomic_DNA"/>
</dbReference>
<comment type="similarity">
    <text evidence="1">Belongs to the thioesterase PaaI family.</text>
</comment>
<dbReference type="PANTHER" id="PTHR21660">
    <property type="entry name" value="THIOESTERASE SUPERFAMILY MEMBER-RELATED"/>
    <property type="match status" value="1"/>
</dbReference>
<evidence type="ECO:0000256" key="1">
    <source>
        <dbReference type="ARBA" id="ARBA00008324"/>
    </source>
</evidence>
<gene>
    <name evidence="4" type="ORF">HMPREF0322_02382</name>
</gene>
<accession>G9XN41</accession>
<feature type="domain" description="Thioesterase" evidence="3">
    <location>
        <begin position="47"/>
        <end position="124"/>
    </location>
</feature>
<evidence type="ECO:0000313" key="4">
    <source>
        <dbReference type="EMBL" id="EHL06969.1"/>
    </source>
</evidence>
<dbReference type="GO" id="GO:0047617">
    <property type="term" value="F:fatty acyl-CoA hydrolase activity"/>
    <property type="evidence" value="ECO:0007669"/>
    <property type="project" value="InterPro"/>
</dbReference>
<dbReference type="PATRIC" id="fig|537010.4.peg.2235"/>